<reference evidence="1 2" key="1">
    <citation type="journal article" date="2018" name="J. Microbiol.">
        <title>Baekduia soli gen. nov., sp. nov., a novel bacterium isolated from the soil of Baekdu Mountain and proposal of a novel family name, Baekduiaceae fam. nov.</title>
        <authorList>
            <person name="An D.S."/>
            <person name="Siddiqi M.Z."/>
            <person name="Kim K.H."/>
            <person name="Yu H.S."/>
            <person name="Im W.T."/>
        </authorList>
    </citation>
    <scope>NUCLEOTIDE SEQUENCE [LARGE SCALE GENOMIC DNA]</scope>
    <source>
        <strain evidence="1 2">BR7-21</strain>
    </source>
</reference>
<keyword evidence="2" id="KW-1185">Reference proteome</keyword>
<evidence type="ECO:0008006" key="3">
    <source>
        <dbReference type="Google" id="ProtNLM"/>
    </source>
</evidence>
<dbReference type="Proteomes" id="UP000321805">
    <property type="component" value="Chromosome"/>
</dbReference>
<sequence length="283" mass="30826">MILELAPGRLAAIINSYAIDGRVSWHPPAARGVGFMHVYVLRDGNSVVIVDTGLGAHREQVLAGLAELTGPGDDLTVIALRTQEFDAMCNLLPILERFAVREVCGQHPDPLGWGDFHVDLRLAGRDALVRGDATTPLTGLSTRVLHEHEEVVLGARTLEVFRPAIRLLQTHWIYDAATRTLLTSDMFTHARARGGQDAAVITDDNDGATVESVQEHLLGGRYWWLAQSHADELRTWLAGVFAERDVETVAPAYGGILRGRDVVARHVGLLDEAIARCAAMIPA</sequence>
<dbReference type="RefSeq" id="WP_146915068.1">
    <property type="nucleotide sequence ID" value="NZ_CP042430.1"/>
</dbReference>
<proteinExistence type="predicted"/>
<dbReference type="KEGG" id="bsol:FSW04_00325"/>
<accession>A0A5B8TZL0</accession>
<protein>
    <recommendedName>
        <fullName evidence="3">MBL fold metallo-hydrolase</fullName>
    </recommendedName>
</protein>
<dbReference type="AlphaFoldDB" id="A0A5B8TZL0"/>
<dbReference type="EMBL" id="CP042430">
    <property type="protein sequence ID" value="QEC46162.1"/>
    <property type="molecule type" value="Genomic_DNA"/>
</dbReference>
<dbReference type="OrthoDB" id="4772488at2"/>
<evidence type="ECO:0000313" key="2">
    <source>
        <dbReference type="Proteomes" id="UP000321805"/>
    </source>
</evidence>
<organism evidence="1 2">
    <name type="scientific">Baekduia soli</name>
    <dbReference type="NCBI Taxonomy" id="496014"/>
    <lineage>
        <taxon>Bacteria</taxon>
        <taxon>Bacillati</taxon>
        <taxon>Actinomycetota</taxon>
        <taxon>Thermoleophilia</taxon>
        <taxon>Solirubrobacterales</taxon>
        <taxon>Baekduiaceae</taxon>
        <taxon>Baekduia</taxon>
    </lineage>
</organism>
<dbReference type="SUPFAM" id="SSF56281">
    <property type="entry name" value="Metallo-hydrolase/oxidoreductase"/>
    <property type="match status" value="1"/>
</dbReference>
<name>A0A5B8TZL0_9ACTN</name>
<gene>
    <name evidence="1" type="ORF">FSW04_00325</name>
</gene>
<dbReference type="InterPro" id="IPR036866">
    <property type="entry name" value="RibonucZ/Hydroxyglut_hydro"/>
</dbReference>
<dbReference type="Gene3D" id="3.60.15.10">
    <property type="entry name" value="Ribonuclease Z/Hydroxyacylglutathione hydrolase-like"/>
    <property type="match status" value="1"/>
</dbReference>
<evidence type="ECO:0000313" key="1">
    <source>
        <dbReference type="EMBL" id="QEC46162.1"/>
    </source>
</evidence>